<feature type="domain" description="DNA polymerase Y-family little finger" evidence="1">
    <location>
        <begin position="12"/>
        <end position="58"/>
    </location>
</feature>
<proteinExistence type="predicted"/>
<evidence type="ECO:0000313" key="2">
    <source>
        <dbReference type="EMBL" id="GGJ53799.1"/>
    </source>
</evidence>
<dbReference type="InterPro" id="IPR017961">
    <property type="entry name" value="DNA_pol_Y-fam_little_finger"/>
</dbReference>
<organism evidence="2 3">
    <name type="scientific">Glutamicibacter ardleyensis</name>
    <dbReference type="NCBI Taxonomy" id="225894"/>
    <lineage>
        <taxon>Bacteria</taxon>
        <taxon>Bacillati</taxon>
        <taxon>Actinomycetota</taxon>
        <taxon>Actinomycetes</taxon>
        <taxon>Micrococcales</taxon>
        <taxon>Micrococcaceae</taxon>
        <taxon>Glutamicibacter</taxon>
    </lineage>
</organism>
<evidence type="ECO:0000259" key="1">
    <source>
        <dbReference type="Pfam" id="PF11799"/>
    </source>
</evidence>
<name>A0ABQ2DCY0_9MICC</name>
<dbReference type="EMBL" id="BMKX01000002">
    <property type="protein sequence ID" value="GGJ53799.1"/>
    <property type="molecule type" value="Genomic_DNA"/>
</dbReference>
<dbReference type="Pfam" id="PF11799">
    <property type="entry name" value="IMS_C"/>
    <property type="match status" value="1"/>
</dbReference>
<sequence>MTSYYNQHQDHQPAITVKLPEPTVDPVVLTRAAKRLLPQILVGAKYARAGVVVMDLQPWAMQETFDPYISAHEAKQIGPLIQQIRSEHGVKSIGLGVAGLQQGPAWEMRSEMMSPGTRRFGKNCSPSNPSKRGVGICHGPGCLVLLPFQELRLRFELAS</sequence>
<protein>
    <recommendedName>
        <fullName evidence="1">DNA polymerase Y-family little finger domain-containing protein</fullName>
    </recommendedName>
</protein>
<evidence type="ECO:0000313" key="3">
    <source>
        <dbReference type="Proteomes" id="UP000606115"/>
    </source>
</evidence>
<dbReference type="Proteomes" id="UP000606115">
    <property type="component" value="Unassembled WGS sequence"/>
</dbReference>
<accession>A0ABQ2DCY0</accession>
<gene>
    <name evidence="2" type="ORF">GCM10007173_10430</name>
</gene>
<reference evidence="3" key="1">
    <citation type="journal article" date="2019" name="Int. J. Syst. Evol. Microbiol.">
        <title>The Global Catalogue of Microorganisms (GCM) 10K type strain sequencing project: providing services to taxonomists for standard genome sequencing and annotation.</title>
        <authorList>
            <consortium name="The Broad Institute Genomics Platform"/>
            <consortium name="The Broad Institute Genome Sequencing Center for Infectious Disease"/>
            <person name="Wu L."/>
            <person name="Ma J."/>
        </authorList>
    </citation>
    <scope>NUCLEOTIDE SEQUENCE [LARGE SCALE GENOMIC DNA]</scope>
    <source>
        <strain evidence="3">CGMCC 1.3685</strain>
    </source>
</reference>
<comment type="caution">
    <text evidence="2">The sequence shown here is derived from an EMBL/GenBank/DDBJ whole genome shotgun (WGS) entry which is preliminary data.</text>
</comment>
<keyword evidence="3" id="KW-1185">Reference proteome</keyword>